<keyword evidence="4" id="KW-0408">Iron</keyword>
<evidence type="ECO:0000256" key="3">
    <source>
        <dbReference type="ARBA" id="ARBA00022723"/>
    </source>
</evidence>
<evidence type="ECO:0000256" key="2">
    <source>
        <dbReference type="ARBA" id="ARBA00022691"/>
    </source>
</evidence>
<keyword evidence="5" id="KW-0411">Iron-sulfur</keyword>
<dbReference type="InterPro" id="IPR007197">
    <property type="entry name" value="rSAM"/>
</dbReference>
<dbReference type="Pfam" id="PF04055">
    <property type="entry name" value="Radical_SAM"/>
    <property type="match status" value="1"/>
</dbReference>
<comment type="similarity">
    <text evidence="6">Belongs to the radical SAM superfamily. Anaerobic sulfatase-maturating enzyme family.</text>
</comment>
<protein>
    <submittedName>
        <fullName evidence="8">Radical SAM protein</fullName>
    </submittedName>
</protein>
<dbReference type="SFLD" id="SFLDS00029">
    <property type="entry name" value="Radical_SAM"/>
    <property type="match status" value="1"/>
</dbReference>
<evidence type="ECO:0000313" key="8">
    <source>
        <dbReference type="EMBL" id="RJP23890.1"/>
    </source>
</evidence>
<dbReference type="InterPro" id="IPR013785">
    <property type="entry name" value="Aldolase_TIM"/>
</dbReference>
<dbReference type="InterPro" id="IPR023867">
    <property type="entry name" value="Sulphatase_maturase_rSAM"/>
</dbReference>
<dbReference type="EMBL" id="QZKU01000042">
    <property type="protein sequence ID" value="RJP23890.1"/>
    <property type="molecule type" value="Genomic_DNA"/>
</dbReference>
<dbReference type="AlphaFoldDB" id="A0A3A4P3F1"/>
<dbReference type="CDD" id="cd01335">
    <property type="entry name" value="Radical_SAM"/>
    <property type="match status" value="1"/>
</dbReference>
<proteinExistence type="inferred from homology"/>
<dbReference type="PANTHER" id="PTHR43273">
    <property type="entry name" value="ANAEROBIC SULFATASE-MATURATING ENZYME HOMOLOG ASLB-RELATED"/>
    <property type="match status" value="1"/>
</dbReference>
<comment type="cofactor">
    <cofactor evidence="1">
        <name>[4Fe-4S] cluster</name>
        <dbReference type="ChEBI" id="CHEBI:49883"/>
    </cofactor>
</comment>
<gene>
    <name evidence="8" type="ORF">C4520_05465</name>
</gene>
<comment type="caution">
    <text evidence="8">The sequence shown here is derived from an EMBL/GenBank/DDBJ whole genome shotgun (WGS) entry which is preliminary data.</text>
</comment>
<dbReference type="Proteomes" id="UP000265882">
    <property type="component" value="Unassembled WGS sequence"/>
</dbReference>
<evidence type="ECO:0000259" key="7">
    <source>
        <dbReference type="PROSITE" id="PS51918"/>
    </source>
</evidence>
<dbReference type="PROSITE" id="PS51918">
    <property type="entry name" value="RADICAL_SAM"/>
    <property type="match status" value="1"/>
</dbReference>
<name>A0A3A4P3F1_ABYX5</name>
<dbReference type="Gene3D" id="3.20.20.70">
    <property type="entry name" value="Aldolase class I"/>
    <property type="match status" value="1"/>
</dbReference>
<dbReference type="SFLD" id="SFLDG01067">
    <property type="entry name" value="SPASM/twitch_domain_containing"/>
    <property type="match status" value="1"/>
</dbReference>
<dbReference type="GO" id="GO:0016491">
    <property type="term" value="F:oxidoreductase activity"/>
    <property type="evidence" value="ECO:0007669"/>
    <property type="project" value="InterPro"/>
</dbReference>
<reference evidence="8 9" key="1">
    <citation type="journal article" date="2017" name="ISME J.">
        <title>Energy and carbon metabolisms in a deep terrestrial subsurface fluid microbial community.</title>
        <authorList>
            <person name="Momper L."/>
            <person name="Jungbluth S.P."/>
            <person name="Lee M.D."/>
            <person name="Amend J.P."/>
        </authorList>
    </citation>
    <scope>NUCLEOTIDE SEQUENCE [LARGE SCALE GENOMIC DNA]</scope>
    <source>
        <strain evidence="8">SURF_5</strain>
    </source>
</reference>
<evidence type="ECO:0000256" key="4">
    <source>
        <dbReference type="ARBA" id="ARBA00023004"/>
    </source>
</evidence>
<feature type="domain" description="Radical SAM core" evidence="7">
    <location>
        <begin position="10"/>
        <end position="220"/>
    </location>
</feature>
<evidence type="ECO:0000256" key="5">
    <source>
        <dbReference type="ARBA" id="ARBA00023014"/>
    </source>
</evidence>
<evidence type="ECO:0000256" key="6">
    <source>
        <dbReference type="ARBA" id="ARBA00023601"/>
    </source>
</evidence>
<dbReference type="InterPro" id="IPR058240">
    <property type="entry name" value="rSAM_sf"/>
</dbReference>
<evidence type="ECO:0000313" key="9">
    <source>
        <dbReference type="Proteomes" id="UP000265882"/>
    </source>
</evidence>
<dbReference type="SUPFAM" id="SSF102114">
    <property type="entry name" value="Radical SAM enzymes"/>
    <property type="match status" value="1"/>
</dbReference>
<organism evidence="8 9">
    <name type="scientific">Abyssobacteria bacterium (strain SURF_5)</name>
    <dbReference type="NCBI Taxonomy" id="2093360"/>
    <lineage>
        <taxon>Bacteria</taxon>
        <taxon>Pseudomonadati</taxon>
        <taxon>Candidatus Hydrogenedentota</taxon>
        <taxon>Candidatus Abyssobacteria</taxon>
    </lineage>
</organism>
<dbReference type="GO" id="GO:0051536">
    <property type="term" value="F:iron-sulfur cluster binding"/>
    <property type="evidence" value="ECO:0007669"/>
    <property type="project" value="UniProtKB-KW"/>
</dbReference>
<evidence type="ECO:0000256" key="1">
    <source>
        <dbReference type="ARBA" id="ARBA00001966"/>
    </source>
</evidence>
<dbReference type="PANTHER" id="PTHR43273:SF3">
    <property type="entry name" value="ANAEROBIC SULFATASE-MATURATING ENZYME HOMOLOG ASLB-RELATED"/>
    <property type="match status" value="1"/>
</dbReference>
<sequence length="295" mass="34046">MTEPENDSQFRWYPAAMVNITNRCTLRCKHCFIYRDGNPNQPEHEMETDLMLRSLTELQQRHNIHTMLWMGGEPLLRPDVLREGSKIFQQNNVTTNGTLDLIDLPNCIYVVSVDGPPQINDSIRGNGAFERVMRTLARVPDVFGPTVMVQCVVTKLNEDHLEELVERLLPTRVEGMTFSFYVPRRIDDSDFTWGSLDRRDKAVLEVIRLKKKHPDFIWNNSRSLELTLSQNARAVVKQCLSKRFVLPLWLEGDKFINPFCCYGNDVDCELCGAWVVFHLAARRERSPIAPDPSPK</sequence>
<keyword evidence="2" id="KW-0949">S-adenosyl-L-methionine</keyword>
<dbReference type="GO" id="GO:0046872">
    <property type="term" value="F:metal ion binding"/>
    <property type="evidence" value="ECO:0007669"/>
    <property type="project" value="UniProtKB-KW"/>
</dbReference>
<accession>A0A3A4P3F1</accession>
<keyword evidence="3" id="KW-0479">Metal-binding</keyword>